<organism evidence="2 3">
    <name type="scientific">Nonlabens arenilitoris</name>
    <dbReference type="NCBI Taxonomy" id="1217969"/>
    <lineage>
        <taxon>Bacteria</taxon>
        <taxon>Pseudomonadati</taxon>
        <taxon>Bacteroidota</taxon>
        <taxon>Flavobacteriia</taxon>
        <taxon>Flavobacteriales</taxon>
        <taxon>Flavobacteriaceae</taxon>
        <taxon>Nonlabens</taxon>
    </lineage>
</organism>
<dbReference type="SMART" id="SM00382">
    <property type="entry name" value="AAA"/>
    <property type="match status" value="1"/>
</dbReference>
<dbReference type="Gene3D" id="3.40.50.300">
    <property type="entry name" value="P-loop containing nucleotide triphosphate hydrolases"/>
    <property type="match status" value="1"/>
</dbReference>
<gene>
    <name evidence="2" type="ORF">BST92_05015</name>
</gene>
<name>A0A2S7UEY3_9FLAO</name>
<reference evidence="2 3" key="1">
    <citation type="submission" date="2017-01" db="EMBL/GenBank/DDBJ databases">
        <title>Trade-off between light-utilization and light-protection in marine flavobacteria.</title>
        <authorList>
            <person name="Kumagai Y."/>
            <person name="Yoshizawa S."/>
            <person name="Kogure K."/>
            <person name="Iwasaki W."/>
        </authorList>
    </citation>
    <scope>NUCLEOTIDE SEQUENCE [LARGE SCALE GENOMIC DNA]</scope>
    <source>
        <strain evidence="2 3">KCTC 32109</strain>
    </source>
</reference>
<evidence type="ECO:0000313" key="2">
    <source>
        <dbReference type="EMBL" id="PQJ33151.1"/>
    </source>
</evidence>
<dbReference type="InterPro" id="IPR003593">
    <property type="entry name" value="AAA+_ATPase"/>
</dbReference>
<comment type="caution">
    <text evidence="2">The sequence shown here is derived from an EMBL/GenBank/DDBJ whole genome shotgun (WGS) entry which is preliminary data.</text>
</comment>
<dbReference type="Pfam" id="PF12458">
    <property type="entry name" value="DUF3686"/>
    <property type="match status" value="1"/>
</dbReference>
<dbReference type="Pfam" id="PF25472">
    <property type="entry name" value="DUF7902"/>
    <property type="match status" value="1"/>
</dbReference>
<evidence type="ECO:0000259" key="1">
    <source>
        <dbReference type="SMART" id="SM00382"/>
    </source>
</evidence>
<dbReference type="EMBL" id="MTPW01000001">
    <property type="protein sequence ID" value="PQJ33151.1"/>
    <property type="molecule type" value="Genomic_DNA"/>
</dbReference>
<protein>
    <submittedName>
        <fullName evidence="2">AAA family ATPase</fullName>
    </submittedName>
</protein>
<dbReference type="InterPro" id="IPR027417">
    <property type="entry name" value="P-loop_NTPase"/>
</dbReference>
<dbReference type="Proteomes" id="UP000239747">
    <property type="component" value="Unassembled WGS sequence"/>
</dbReference>
<accession>A0A2S7UEY3</accession>
<proteinExistence type="predicted"/>
<keyword evidence="3" id="KW-1185">Reference proteome</keyword>
<dbReference type="OrthoDB" id="9814769at2"/>
<evidence type="ECO:0000313" key="3">
    <source>
        <dbReference type="Proteomes" id="UP000239747"/>
    </source>
</evidence>
<feature type="domain" description="AAA+ ATPase" evidence="1">
    <location>
        <begin position="1289"/>
        <end position="1438"/>
    </location>
</feature>
<dbReference type="GO" id="GO:0016887">
    <property type="term" value="F:ATP hydrolysis activity"/>
    <property type="evidence" value="ECO:0007669"/>
    <property type="project" value="InterPro"/>
</dbReference>
<dbReference type="SUPFAM" id="SSF52540">
    <property type="entry name" value="P-loop containing nucleoside triphosphate hydrolases"/>
    <property type="match status" value="1"/>
</dbReference>
<dbReference type="GO" id="GO:0005524">
    <property type="term" value="F:ATP binding"/>
    <property type="evidence" value="ECO:0007669"/>
    <property type="project" value="InterPro"/>
</dbReference>
<dbReference type="InterPro" id="IPR057224">
    <property type="entry name" value="DUF7902"/>
</dbReference>
<sequence length="1658" mass="188708">MVENAKRLDSGTYEIIQSRLLKQKNDLQQRLNTLNEERKKVFGSLETRLIANDRVNTENNCIARDIVTIGKYSIFGYNVHFGLRTEIKLSDVFSVYEFDRDGVDGDALRFRESGTKLQIIEDPIFQTDFENLYKYYRNTIFSKFAIMGNYLHMVFQLSDSVTDIKTFKWLITDNGLQYVDNRSEHEFRFPAQYGFQWKEAGRDDQRNGVHAHVSILDKVFVETIGGDLTIKVEDNTDDGQGIYSEDVEYRDQTLDDGQYRYADLGNLIVLEIKPFQEEPRYFVYNHKIKEVEKIDSIAQAAVLLPDEQGIIFPSGYYLQTGEYNVFPSSAGKLKFQQKIASPNGEDHLYVFYNPAEGLYVLMSYNVIDQEVKTPIVCNGFTILEQGELCYFRTEDEQTKHHMMQIWQTPYLKGNIIPSEHQDTMLYKIGNKDIVKAMAEANELLTLLNKEDSYGGLYDDIARASKDILDAYYWLPEKETQQINLPLLEINKASNAAIDEFEKVKQMRKQAATETKEISKKADALFSKIKSTSFKSINDFVELLTQLRSLRGEAIGLYEIRYVDTDFIKGIEEQIVEQNEVISRRAVTFLLDDKALAPYHDAVAEKQKALDDTKKVIEIKNLEKEVNQIAEDLELLIDIVSNLEIEDTSHSTKIIENISLIFATINQVKAAIKNKVKTVGKKEAQADFAAQLKLIDQSIINYLDIANTPEKCDEFLTKVSIQLEELEGKFADYEEYITEIIEKREEVYAAFDNRKSSLVEARNKKAIAFQNAANRIIKGVQKRSQSLDSITEINGYFASDLMINKVRDIVAQLKELDDAGKAEAIETALKVAREDALRKLKDKNELYEDGDNIIKLGKHKFGVNKQQLDLTIVYKENALFYHLTGTDFYQELKNEVLTQSMDIWNQDLVSENAQVYRSAYLAYSIFKNGDQDSLRTMSEADLLAHVQEIASGNYSGGYVKGVHDHDAAQILSVLLHKDHDLGLLTYAPNIRAQAQFFWNGLDKKKRDNLNRTLKSAGEVLSVFPDSKEYDFIIEELADAIYQQNVTLSTSSRSAQALSKRDINSSEAVSSTDFDKLSLTDGNEHLVASYLFNELKDNDHFTVSHSAIQLKEAFEKKIKAQNADLKFKKSLEACDNEKDKIELVRHWVSAFAKAHSKQALLRYIDECVANILYGELTADKTVAVSPEEIIENLKGAHATIEEGTFQFNYHDFTATLEHFMTIKVPAYEAFRKAKHEVTEDLKEALRLEEFKPRVLSSFVRNKLIDQVYFPLIGDNLAKQLGTVGDTKRTDRMGLLLLISPPGYGKTTLMEYMANRLGLIFMKINGPAIGHDITSVDPEAATNTATREELKKLNLAFEMGDNVMLYLDDIQHCNPEFLQKFISLSDGTRKIEGVFNGKPKTYDLRSKKFCVIMAGNPYTESGDKFQIPDMLANRADIYNLGDIIGDTAHLFELSLVENALTSNPVLQQLSNKHFDDVYALIDRVQNGASDNELKGNHSNQEIADYVAVLEKVLKIRDTVLKVNETYIASAGMEDTYRTEPSFKLQGSYRDMNKLVAKVVPIMDNKELQTLLLSHYESESQTLTSAAEANLLKYKELVNTITPEEQQRWEDIKGIFAKNNKLNGLGGQNQMSQVLSQMMDFTENLEGIKEVLRKGLSNNNTN</sequence>
<dbReference type="Pfam" id="PF07728">
    <property type="entry name" value="AAA_5"/>
    <property type="match status" value="1"/>
</dbReference>
<dbReference type="InterPro" id="IPR011704">
    <property type="entry name" value="ATPase_dyneun-rel_AAA"/>
</dbReference>
<dbReference type="InterPro" id="IPR020958">
    <property type="entry name" value="DUF3686"/>
</dbReference>